<evidence type="ECO:0000256" key="1">
    <source>
        <dbReference type="ARBA" id="ARBA00023012"/>
    </source>
</evidence>
<dbReference type="SUPFAM" id="SSF52172">
    <property type="entry name" value="CheY-like"/>
    <property type="match status" value="1"/>
</dbReference>
<dbReference type="SMART" id="SM00448">
    <property type="entry name" value="REC"/>
    <property type="match status" value="1"/>
</dbReference>
<dbReference type="GO" id="GO:0000160">
    <property type="term" value="P:phosphorelay signal transduction system"/>
    <property type="evidence" value="ECO:0007669"/>
    <property type="project" value="UniProtKB-KW"/>
</dbReference>
<organism evidence="4 5">
    <name type="scientific">Lolium multiflorum</name>
    <name type="common">Italian ryegrass</name>
    <name type="synonym">Lolium perenne subsp. multiflorum</name>
    <dbReference type="NCBI Taxonomy" id="4521"/>
    <lineage>
        <taxon>Eukaryota</taxon>
        <taxon>Viridiplantae</taxon>
        <taxon>Streptophyta</taxon>
        <taxon>Embryophyta</taxon>
        <taxon>Tracheophyta</taxon>
        <taxon>Spermatophyta</taxon>
        <taxon>Magnoliopsida</taxon>
        <taxon>Liliopsida</taxon>
        <taxon>Poales</taxon>
        <taxon>Poaceae</taxon>
        <taxon>BOP clade</taxon>
        <taxon>Pooideae</taxon>
        <taxon>Poodae</taxon>
        <taxon>Poeae</taxon>
        <taxon>Poeae Chloroplast Group 2 (Poeae type)</taxon>
        <taxon>Loliodinae</taxon>
        <taxon>Loliinae</taxon>
        <taxon>Lolium</taxon>
    </lineage>
</organism>
<protein>
    <recommendedName>
        <fullName evidence="3">Response regulatory domain-containing protein</fullName>
    </recommendedName>
</protein>
<dbReference type="GO" id="GO:0009736">
    <property type="term" value="P:cytokinin-activated signaling pathway"/>
    <property type="evidence" value="ECO:0007669"/>
    <property type="project" value="InterPro"/>
</dbReference>
<sequence length="299" mass="33455">MENSGSASDVGYPSEEEVRILVVDEDPPSLITLTRMLKSCGYQVTAKTSPEEALREVRQKPEGSFDLVMTVACTQGIVLGNEPIETRTIGVLEGAYDYLIKPLQEKDLQNIWKHVSRWRINAANGSDPRWRRSAGAVNGPGEGSSRGVRQQKKRRRTTRKTQFNSLPNLHALFVEAAEVLQGTEDHRGSLTVAEAWALYRAGYPVPPDMRLPSSGGWRMAVNGIGVPPPPPGTDRWRDAIRARRSGLTADERADMTWAANGNDAWWVAYFQAQYDMEMNNTASLVGRRNTWNREGRLRF</sequence>
<feature type="region of interest" description="Disordered" evidence="2">
    <location>
        <begin position="126"/>
        <end position="161"/>
    </location>
</feature>
<feature type="domain" description="Response regulatory" evidence="3">
    <location>
        <begin position="18"/>
        <end position="112"/>
    </location>
</feature>
<accession>A0AAD8X4V7</accession>
<dbReference type="EMBL" id="JAUUTY010000001">
    <property type="protein sequence ID" value="KAK1696766.1"/>
    <property type="molecule type" value="Genomic_DNA"/>
</dbReference>
<proteinExistence type="predicted"/>
<evidence type="ECO:0000313" key="4">
    <source>
        <dbReference type="EMBL" id="KAK1696766.1"/>
    </source>
</evidence>
<reference evidence="4" key="1">
    <citation type="submission" date="2023-07" db="EMBL/GenBank/DDBJ databases">
        <title>A chromosome-level genome assembly of Lolium multiflorum.</title>
        <authorList>
            <person name="Chen Y."/>
            <person name="Copetti D."/>
            <person name="Kolliker R."/>
            <person name="Studer B."/>
        </authorList>
    </citation>
    <scope>NUCLEOTIDE SEQUENCE</scope>
    <source>
        <strain evidence="4">02402/16</strain>
        <tissue evidence="4">Leaf</tissue>
    </source>
</reference>
<dbReference type="InterPro" id="IPR045279">
    <property type="entry name" value="ARR-like"/>
</dbReference>
<dbReference type="Gene3D" id="3.40.50.2300">
    <property type="match status" value="1"/>
</dbReference>
<feature type="compositionally biased region" description="Basic residues" evidence="2">
    <location>
        <begin position="149"/>
        <end position="159"/>
    </location>
</feature>
<evidence type="ECO:0000313" key="5">
    <source>
        <dbReference type="Proteomes" id="UP001231189"/>
    </source>
</evidence>
<dbReference type="Proteomes" id="UP001231189">
    <property type="component" value="Unassembled WGS sequence"/>
</dbReference>
<dbReference type="PANTHER" id="PTHR43874">
    <property type="entry name" value="TWO-COMPONENT RESPONSE REGULATOR"/>
    <property type="match status" value="1"/>
</dbReference>
<gene>
    <name evidence="4" type="ORF">QYE76_013463</name>
</gene>
<dbReference type="AlphaFoldDB" id="A0AAD8X4V7"/>
<evidence type="ECO:0000256" key="2">
    <source>
        <dbReference type="SAM" id="MobiDB-lite"/>
    </source>
</evidence>
<evidence type="ECO:0000259" key="3">
    <source>
        <dbReference type="SMART" id="SM00448"/>
    </source>
</evidence>
<name>A0AAD8X4V7_LOLMU</name>
<dbReference type="InterPro" id="IPR011006">
    <property type="entry name" value="CheY-like_superfamily"/>
</dbReference>
<dbReference type="InterPro" id="IPR001789">
    <property type="entry name" value="Sig_transdc_resp-reg_receiver"/>
</dbReference>
<keyword evidence="1" id="KW-0902">Two-component regulatory system</keyword>
<dbReference type="PANTHER" id="PTHR43874:SF84">
    <property type="entry name" value="TWO-COMPONENT RESPONSE REGULATOR ORR27"/>
    <property type="match status" value="1"/>
</dbReference>
<comment type="caution">
    <text evidence="4">The sequence shown here is derived from an EMBL/GenBank/DDBJ whole genome shotgun (WGS) entry which is preliminary data.</text>
</comment>
<keyword evidence="5" id="KW-1185">Reference proteome</keyword>